<dbReference type="Gene3D" id="2.40.260.10">
    <property type="entry name" value="Sortase"/>
    <property type="match status" value="1"/>
</dbReference>
<dbReference type="InterPro" id="IPR023365">
    <property type="entry name" value="Sortase_dom-sf"/>
</dbReference>
<dbReference type="InterPro" id="IPR005754">
    <property type="entry name" value="Sortase"/>
</dbReference>
<evidence type="ECO:0000256" key="1">
    <source>
        <dbReference type="ARBA" id="ARBA00022801"/>
    </source>
</evidence>
<evidence type="ECO:0000313" key="6">
    <source>
        <dbReference type="Proteomes" id="UP000501316"/>
    </source>
</evidence>
<dbReference type="EMBL" id="CP046161">
    <property type="protein sequence ID" value="QKO29969.1"/>
    <property type="molecule type" value="Genomic_DNA"/>
</dbReference>
<dbReference type="Pfam" id="PF04203">
    <property type="entry name" value="Sortase"/>
    <property type="match status" value="1"/>
</dbReference>
<dbReference type="Proteomes" id="UP000501316">
    <property type="component" value="Chromosome"/>
</dbReference>
<organism evidence="4 6">
    <name type="scientific">Caproicibacterium lactatifermentans</name>
    <dbReference type="NCBI Taxonomy" id="2666138"/>
    <lineage>
        <taxon>Bacteria</taxon>
        <taxon>Bacillati</taxon>
        <taxon>Bacillota</taxon>
        <taxon>Clostridia</taxon>
        <taxon>Eubacteriales</taxon>
        <taxon>Oscillospiraceae</taxon>
        <taxon>Caproicibacterium</taxon>
    </lineage>
</organism>
<dbReference type="CDD" id="cd05827">
    <property type="entry name" value="Sortase_C"/>
    <property type="match status" value="1"/>
</dbReference>
<keyword evidence="3" id="KW-1133">Transmembrane helix</keyword>
<evidence type="ECO:0000313" key="4">
    <source>
        <dbReference type="EMBL" id="QKN23351.1"/>
    </source>
</evidence>
<reference evidence="5" key="3">
    <citation type="journal article" date="2022" name="Int. J. Syst. Evol. Microbiol.">
        <title>Caproicibacterium lactatifermentans sp. nov., isolated from pit clay used for the production of Chinese strong aroma-type liquor.</title>
        <authorList>
            <person name="Wang H."/>
            <person name="Gu Y."/>
            <person name="Zhao D."/>
            <person name="Qiao Z."/>
            <person name="Zheng J."/>
            <person name="Gao J."/>
            <person name="Ren C."/>
            <person name="Xu Y."/>
        </authorList>
    </citation>
    <scope>NUCLEOTIDE SEQUENCE</scope>
    <source>
        <strain evidence="5">JNU-WLY1368</strain>
    </source>
</reference>
<evidence type="ECO:0000256" key="2">
    <source>
        <dbReference type="PIRSR" id="PIRSR605754-1"/>
    </source>
</evidence>
<dbReference type="NCBIfam" id="NF033745">
    <property type="entry name" value="class_C_sortase"/>
    <property type="match status" value="1"/>
</dbReference>
<feature type="transmembrane region" description="Helical" evidence="3">
    <location>
        <begin position="12"/>
        <end position="30"/>
    </location>
</feature>
<reference evidence="5" key="2">
    <citation type="journal article" date="2021" name="Appl. Environ. Microbiol.">
        <title>Adaptability of a Caproate-Producing Bacterium Contributes to Its Dominance in an Anaerobic Fermentation System.</title>
        <authorList>
            <person name="Wang H."/>
            <person name="Gu Y."/>
            <person name="Zhou W."/>
            <person name="Zhao D."/>
            <person name="Qiao Z."/>
            <person name="Zheng J."/>
            <person name="Gao J."/>
            <person name="Chen X."/>
            <person name="Ren C."/>
            <person name="Xu Y."/>
        </authorList>
    </citation>
    <scope>NUCLEOTIDE SEQUENCE</scope>
    <source>
        <strain evidence="5">JNU-WLY1368</strain>
    </source>
</reference>
<evidence type="ECO:0000313" key="7">
    <source>
        <dbReference type="Proteomes" id="UP000509623"/>
    </source>
</evidence>
<gene>
    <name evidence="4" type="ORF">GJQ69_01885</name>
    <name evidence="5" type="ORF">GKP14_02465</name>
</gene>
<keyword evidence="3" id="KW-0812">Transmembrane</keyword>
<reference evidence="6 7" key="1">
    <citation type="submission" date="2019-11" db="EMBL/GenBank/DDBJ databases">
        <authorList>
            <person name="Ren C."/>
            <person name="Wang H."/>
            <person name="Xu Y."/>
        </authorList>
    </citation>
    <scope>NUCLEOTIDE SEQUENCE [LARGE SCALE GENOMIC DNA]</scope>
    <source>
        <strain evidence="7">JNU-WLY1368</strain>
        <strain evidence="4 6">LBM 19010</strain>
    </source>
</reference>
<dbReference type="NCBIfam" id="TIGR01076">
    <property type="entry name" value="sortase_fam"/>
    <property type="match status" value="1"/>
</dbReference>
<dbReference type="RefSeq" id="WP_086036492.1">
    <property type="nucleotide sequence ID" value="NZ_CP046051.1"/>
</dbReference>
<dbReference type="AlphaFoldDB" id="A0A859DTM1"/>
<dbReference type="Proteomes" id="UP000509623">
    <property type="component" value="Chromosome"/>
</dbReference>
<dbReference type="EMBL" id="CP046051">
    <property type="protein sequence ID" value="QKN23351.1"/>
    <property type="molecule type" value="Genomic_DNA"/>
</dbReference>
<feature type="transmembrane region" description="Helical" evidence="3">
    <location>
        <begin position="248"/>
        <end position="266"/>
    </location>
</feature>
<keyword evidence="3" id="KW-0472">Membrane</keyword>
<evidence type="ECO:0000313" key="5">
    <source>
        <dbReference type="EMBL" id="QKO29969.1"/>
    </source>
</evidence>
<keyword evidence="1" id="KW-0378">Hydrolase</keyword>
<dbReference type="GO" id="GO:0016787">
    <property type="term" value="F:hydrolase activity"/>
    <property type="evidence" value="ECO:0007669"/>
    <property type="project" value="UniProtKB-KW"/>
</dbReference>
<feature type="active site" description="Acyl-thioester intermediate" evidence="2">
    <location>
        <position position="212"/>
    </location>
</feature>
<name>A0A859DTM1_9FIRM</name>
<sequence length="288" mass="31377">MKKPARKNRTSILLIVVFLVGLSVLLYPSISNYWNQFHASHAISKYEQTVSHLDENRKKQMLTVARRYNDLLRGGEDQHHMTAAQQKEYNSLLNADGTGVMGYVDIPKIHVSLPVYHGTSDAVLAAGAGHLQGSSLPVGGTGTHAVITGHRGLPSAKLFTDLDKMQAGDTFSLTVLGETLYYKVDQIKIVLPSEVGSLTIDPKKDYVTLITCTPYGINTHRLLVRGVRTNGPNTVNAAADAVQIDPMLVAPVVAAPILLVLLIMLLTSTARKRRDKGTPNFGKDESKK</sequence>
<proteinExistence type="predicted"/>
<protein>
    <submittedName>
        <fullName evidence="4">Class C sortase</fullName>
    </submittedName>
</protein>
<feature type="active site" description="Proton donor/acceptor" evidence="2">
    <location>
        <position position="150"/>
    </location>
</feature>
<accession>A0A859DTM1</accession>
<evidence type="ECO:0000256" key="3">
    <source>
        <dbReference type="SAM" id="Phobius"/>
    </source>
</evidence>
<keyword evidence="7" id="KW-1185">Reference proteome</keyword>
<dbReference type="SUPFAM" id="SSF63817">
    <property type="entry name" value="Sortase"/>
    <property type="match status" value="1"/>
</dbReference>
<dbReference type="InterPro" id="IPR042002">
    <property type="entry name" value="Sortase_C"/>
</dbReference>
<dbReference type="KEGG" id="clf:GJQ69_01885"/>